<dbReference type="GO" id="GO:0004488">
    <property type="term" value="F:methylenetetrahydrofolate dehydrogenase (NADP+) activity"/>
    <property type="evidence" value="ECO:0007669"/>
    <property type="project" value="InterPro"/>
</dbReference>
<dbReference type="PANTHER" id="PTHR48099:SF5">
    <property type="entry name" value="C-1-TETRAHYDROFOLATE SYNTHASE, CYTOPLASMIC"/>
    <property type="match status" value="1"/>
</dbReference>
<feature type="non-terminal residue" evidence="10">
    <location>
        <position position="129"/>
    </location>
</feature>
<dbReference type="EC" id="3.5.4.9" evidence="3"/>
<keyword evidence="5" id="KW-0378">Hydrolase</keyword>
<name>A0A383E318_9ZZZZ</name>
<dbReference type="InterPro" id="IPR020630">
    <property type="entry name" value="THF_DH/CycHdrlase_cat_dom"/>
</dbReference>
<reference evidence="10" key="1">
    <citation type="submission" date="2018-05" db="EMBL/GenBank/DDBJ databases">
        <authorList>
            <person name="Lanie J.A."/>
            <person name="Ng W.-L."/>
            <person name="Kazmierczak K.M."/>
            <person name="Andrzejewski T.M."/>
            <person name="Davidsen T.M."/>
            <person name="Wayne K.J."/>
            <person name="Tettelin H."/>
            <person name="Glass J.I."/>
            <person name="Rusch D."/>
            <person name="Podicherti R."/>
            <person name="Tsui H.-C.T."/>
            <person name="Winkler M.E."/>
        </authorList>
    </citation>
    <scope>NUCLEOTIDE SEQUENCE</scope>
</reference>
<protein>
    <recommendedName>
        <fullName evidence="3">methenyltetrahydrofolate cyclohydrolase</fullName>
        <ecNumber evidence="3">3.5.4.9</ecNumber>
    </recommendedName>
</protein>
<evidence type="ECO:0000256" key="3">
    <source>
        <dbReference type="ARBA" id="ARBA00012776"/>
    </source>
</evidence>
<dbReference type="PRINTS" id="PR00085">
    <property type="entry name" value="THFDHDRGNASE"/>
</dbReference>
<dbReference type="InterPro" id="IPR000672">
    <property type="entry name" value="THF_DH/CycHdrlase"/>
</dbReference>
<dbReference type="SUPFAM" id="SSF53223">
    <property type="entry name" value="Aminoacid dehydrogenase-like, N-terminal domain"/>
    <property type="match status" value="1"/>
</dbReference>
<evidence type="ECO:0000313" key="10">
    <source>
        <dbReference type="EMBL" id="SVE51186.1"/>
    </source>
</evidence>
<keyword evidence="4" id="KW-0554">One-carbon metabolism</keyword>
<dbReference type="PANTHER" id="PTHR48099">
    <property type="entry name" value="C-1-TETRAHYDROFOLATE SYNTHASE, CYTOPLASMIC-RELATED"/>
    <property type="match status" value="1"/>
</dbReference>
<sequence>MSATIIDGTAVAATIRKQLTLEVRRLARNNVRPGLAAVLVGDDPASVSYVTAKAKACAEVGIMSETFTLPSECTEMDLASLIKKLNSDERFHAILPQLPLPAHFDTYKVIDAINPEKDADGLHPVNLGR</sequence>
<keyword evidence="6" id="KW-0521">NADP</keyword>
<keyword evidence="7" id="KW-0560">Oxidoreductase</keyword>
<dbReference type="Pfam" id="PF00763">
    <property type="entry name" value="THF_DHG_CYH"/>
    <property type="match status" value="1"/>
</dbReference>
<evidence type="ECO:0000256" key="7">
    <source>
        <dbReference type="ARBA" id="ARBA00023002"/>
    </source>
</evidence>
<keyword evidence="8" id="KW-0511">Multifunctional enzyme</keyword>
<dbReference type="FunFam" id="3.40.50.10860:FF:000005">
    <property type="entry name" value="C-1-tetrahydrofolate synthase, cytoplasmic, putative"/>
    <property type="match status" value="1"/>
</dbReference>
<evidence type="ECO:0000256" key="5">
    <source>
        <dbReference type="ARBA" id="ARBA00022801"/>
    </source>
</evidence>
<organism evidence="10">
    <name type="scientific">marine metagenome</name>
    <dbReference type="NCBI Taxonomy" id="408172"/>
    <lineage>
        <taxon>unclassified sequences</taxon>
        <taxon>metagenomes</taxon>
        <taxon>ecological metagenomes</taxon>
    </lineage>
</organism>
<feature type="domain" description="Tetrahydrofolate dehydrogenase/cyclohydrolase catalytic" evidence="9">
    <location>
        <begin position="6"/>
        <end position="120"/>
    </location>
</feature>
<dbReference type="Gene3D" id="3.40.50.10860">
    <property type="entry name" value="Leucine Dehydrogenase, chain A, domain 1"/>
    <property type="match status" value="1"/>
</dbReference>
<gene>
    <name evidence="10" type="ORF">METZ01_LOCUS504040</name>
</gene>
<evidence type="ECO:0000256" key="8">
    <source>
        <dbReference type="ARBA" id="ARBA00023268"/>
    </source>
</evidence>
<evidence type="ECO:0000256" key="2">
    <source>
        <dbReference type="ARBA" id="ARBA00011738"/>
    </source>
</evidence>
<dbReference type="GO" id="GO:0004477">
    <property type="term" value="F:methenyltetrahydrofolate cyclohydrolase activity"/>
    <property type="evidence" value="ECO:0007669"/>
    <property type="project" value="UniProtKB-EC"/>
</dbReference>
<dbReference type="GO" id="GO:0005829">
    <property type="term" value="C:cytosol"/>
    <property type="evidence" value="ECO:0007669"/>
    <property type="project" value="TreeGrafter"/>
</dbReference>
<evidence type="ECO:0000256" key="4">
    <source>
        <dbReference type="ARBA" id="ARBA00022563"/>
    </source>
</evidence>
<dbReference type="AlphaFoldDB" id="A0A383E318"/>
<comment type="subunit">
    <text evidence="2">Homodimer.</text>
</comment>
<proteinExistence type="predicted"/>
<accession>A0A383E318</accession>
<dbReference type="InterPro" id="IPR046346">
    <property type="entry name" value="Aminoacid_DH-like_N_sf"/>
</dbReference>
<evidence type="ECO:0000259" key="9">
    <source>
        <dbReference type="Pfam" id="PF00763"/>
    </source>
</evidence>
<dbReference type="EMBL" id="UINC01222410">
    <property type="protein sequence ID" value="SVE51186.1"/>
    <property type="molecule type" value="Genomic_DNA"/>
</dbReference>
<evidence type="ECO:0000256" key="6">
    <source>
        <dbReference type="ARBA" id="ARBA00022857"/>
    </source>
</evidence>
<comment type="pathway">
    <text evidence="1">One-carbon metabolism; tetrahydrofolate interconversion.</text>
</comment>
<dbReference type="GO" id="GO:0035999">
    <property type="term" value="P:tetrahydrofolate interconversion"/>
    <property type="evidence" value="ECO:0007669"/>
    <property type="project" value="TreeGrafter"/>
</dbReference>
<evidence type="ECO:0000256" key="1">
    <source>
        <dbReference type="ARBA" id="ARBA00004777"/>
    </source>
</evidence>